<feature type="binding site" evidence="7">
    <location>
        <position position="76"/>
    </location>
    <ligand>
        <name>Zn(2+)</name>
        <dbReference type="ChEBI" id="CHEBI:29105"/>
    </ligand>
</feature>
<evidence type="ECO:0000256" key="3">
    <source>
        <dbReference type="ARBA" id="ARBA00022833"/>
    </source>
</evidence>
<dbReference type="EMBL" id="AP023415">
    <property type="protein sequence ID" value="BCK78859.1"/>
    <property type="molecule type" value="Genomic_DNA"/>
</dbReference>
<dbReference type="InterPro" id="IPR043135">
    <property type="entry name" value="Fur_C"/>
</dbReference>
<keyword evidence="3 7" id="KW-0862">Zinc</keyword>
<evidence type="ECO:0000256" key="7">
    <source>
        <dbReference type="PIRSR" id="PIRSR602481-1"/>
    </source>
</evidence>
<comment type="cofactor">
    <cofactor evidence="8">
        <name>Mn(2+)</name>
        <dbReference type="ChEBI" id="CHEBI:29035"/>
    </cofactor>
    <cofactor evidence="8">
        <name>Fe(2+)</name>
        <dbReference type="ChEBI" id="CHEBI:29033"/>
    </cofactor>
    <text evidence="8">Binds 1 Mn(2+) or Fe(2+) ion per subunit.</text>
</comment>
<dbReference type="Gene3D" id="3.30.1490.190">
    <property type="match status" value="1"/>
</dbReference>
<sequence length="131" mass="15253">MPKYAEEILSAVWELQRHPTAEQVFLEMKKVHPNIALGTVYKHLNALAEEGQLLRITEPGSPDRYDRTERHDHLICSRCGRISDVRLPDMQSQIQQALGQEILSYDLRIRYICPACREQKNKSIVGERQER</sequence>
<dbReference type="Pfam" id="PF01475">
    <property type="entry name" value="FUR"/>
    <property type="match status" value="1"/>
</dbReference>
<dbReference type="AlphaFoldDB" id="A0A810PQ62"/>
<dbReference type="InterPro" id="IPR036388">
    <property type="entry name" value="WH-like_DNA-bd_sf"/>
</dbReference>
<evidence type="ECO:0000256" key="4">
    <source>
        <dbReference type="ARBA" id="ARBA00023015"/>
    </source>
</evidence>
<comment type="similarity">
    <text evidence="1">Belongs to the Fur family.</text>
</comment>
<keyword evidence="6" id="KW-0804">Transcription</keyword>
<organism evidence="9 10">
    <name type="scientific">Vescimonas fastidiosa</name>
    <dbReference type="NCBI Taxonomy" id="2714353"/>
    <lineage>
        <taxon>Bacteria</taxon>
        <taxon>Bacillati</taxon>
        <taxon>Bacillota</taxon>
        <taxon>Clostridia</taxon>
        <taxon>Eubacteriales</taxon>
        <taxon>Oscillospiraceae</taxon>
        <taxon>Vescimonas</taxon>
    </lineage>
</organism>
<dbReference type="GO" id="GO:0008270">
    <property type="term" value="F:zinc ion binding"/>
    <property type="evidence" value="ECO:0007669"/>
    <property type="project" value="TreeGrafter"/>
</dbReference>
<keyword evidence="4" id="KW-0805">Transcription regulation</keyword>
<keyword evidence="8" id="KW-0408">Iron</keyword>
<dbReference type="CDD" id="cd07153">
    <property type="entry name" value="Fur_like"/>
    <property type="match status" value="1"/>
</dbReference>
<keyword evidence="5" id="KW-0238">DNA-binding</keyword>
<reference evidence="9" key="1">
    <citation type="submission" date="2020-09" db="EMBL/GenBank/DDBJ databases">
        <title>New species isolated from human feces.</title>
        <authorList>
            <person name="Kitahara M."/>
            <person name="Shigeno Y."/>
            <person name="Shime M."/>
            <person name="Matsumoto Y."/>
            <person name="Nakamura S."/>
            <person name="Motooka D."/>
            <person name="Fukuoka S."/>
            <person name="Nishikawa H."/>
            <person name="Benno Y."/>
        </authorList>
    </citation>
    <scope>NUCLEOTIDE SEQUENCE</scope>
    <source>
        <strain evidence="9">MM35</strain>
    </source>
</reference>
<feature type="binding site" evidence="8">
    <location>
        <position position="72"/>
    </location>
    <ligand>
        <name>Fe cation</name>
        <dbReference type="ChEBI" id="CHEBI:24875"/>
    </ligand>
</feature>
<name>A0A810PQ62_9FIRM</name>
<dbReference type="SUPFAM" id="SSF46785">
    <property type="entry name" value="Winged helix' DNA-binding domain"/>
    <property type="match status" value="1"/>
</dbReference>
<evidence type="ECO:0000313" key="10">
    <source>
        <dbReference type="Proteomes" id="UP000681343"/>
    </source>
</evidence>
<proteinExistence type="inferred from homology"/>
<dbReference type="Proteomes" id="UP000681343">
    <property type="component" value="Chromosome"/>
</dbReference>
<dbReference type="GO" id="GO:0003700">
    <property type="term" value="F:DNA-binding transcription factor activity"/>
    <property type="evidence" value="ECO:0007669"/>
    <property type="project" value="InterPro"/>
</dbReference>
<dbReference type="KEGG" id="vfa:MM35RIKEN_10510"/>
<evidence type="ECO:0000256" key="2">
    <source>
        <dbReference type="ARBA" id="ARBA00022491"/>
    </source>
</evidence>
<dbReference type="PANTHER" id="PTHR33202:SF7">
    <property type="entry name" value="FERRIC UPTAKE REGULATION PROTEIN"/>
    <property type="match status" value="1"/>
</dbReference>
<keyword evidence="2" id="KW-0678">Repressor</keyword>
<evidence type="ECO:0000313" key="9">
    <source>
        <dbReference type="EMBL" id="BCK78859.1"/>
    </source>
</evidence>
<dbReference type="Gene3D" id="1.10.10.10">
    <property type="entry name" value="Winged helix-like DNA-binding domain superfamily/Winged helix DNA-binding domain"/>
    <property type="match status" value="1"/>
</dbReference>
<evidence type="ECO:0000256" key="5">
    <source>
        <dbReference type="ARBA" id="ARBA00023125"/>
    </source>
</evidence>
<accession>A0A810PQ62</accession>
<dbReference type="GO" id="GO:0045892">
    <property type="term" value="P:negative regulation of DNA-templated transcription"/>
    <property type="evidence" value="ECO:0007669"/>
    <property type="project" value="TreeGrafter"/>
</dbReference>
<keyword evidence="7" id="KW-0479">Metal-binding</keyword>
<dbReference type="InterPro" id="IPR036390">
    <property type="entry name" value="WH_DNA-bd_sf"/>
</dbReference>
<evidence type="ECO:0000256" key="6">
    <source>
        <dbReference type="ARBA" id="ARBA00023163"/>
    </source>
</evidence>
<feature type="binding site" evidence="7">
    <location>
        <position position="116"/>
    </location>
    <ligand>
        <name>Zn(2+)</name>
        <dbReference type="ChEBI" id="CHEBI:29105"/>
    </ligand>
</feature>
<protein>
    <submittedName>
        <fullName evidence="9">Transcriptional repressor</fullName>
    </submittedName>
</protein>
<comment type="cofactor">
    <cofactor evidence="7">
        <name>Zn(2+)</name>
        <dbReference type="ChEBI" id="CHEBI:29105"/>
    </cofactor>
    <text evidence="7">Binds 1 zinc ion per subunit.</text>
</comment>
<dbReference type="InterPro" id="IPR002481">
    <property type="entry name" value="FUR"/>
</dbReference>
<dbReference type="GO" id="GO:0000976">
    <property type="term" value="F:transcription cis-regulatory region binding"/>
    <property type="evidence" value="ECO:0007669"/>
    <property type="project" value="TreeGrafter"/>
</dbReference>
<dbReference type="RefSeq" id="WP_212819878.1">
    <property type="nucleotide sequence ID" value="NZ_AP023415.1"/>
</dbReference>
<evidence type="ECO:0000256" key="1">
    <source>
        <dbReference type="ARBA" id="ARBA00007957"/>
    </source>
</evidence>
<evidence type="ECO:0000256" key="8">
    <source>
        <dbReference type="PIRSR" id="PIRSR602481-2"/>
    </source>
</evidence>
<gene>
    <name evidence="9" type="ORF">MM35RIKEN_10510</name>
</gene>
<feature type="binding site" evidence="7">
    <location>
        <position position="79"/>
    </location>
    <ligand>
        <name>Zn(2+)</name>
        <dbReference type="ChEBI" id="CHEBI:29105"/>
    </ligand>
</feature>
<keyword evidence="10" id="KW-1185">Reference proteome</keyword>
<dbReference type="GO" id="GO:1900376">
    <property type="term" value="P:regulation of secondary metabolite biosynthetic process"/>
    <property type="evidence" value="ECO:0007669"/>
    <property type="project" value="TreeGrafter"/>
</dbReference>
<dbReference type="PANTHER" id="PTHR33202">
    <property type="entry name" value="ZINC UPTAKE REGULATION PROTEIN"/>
    <property type="match status" value="1"/>
</dbReference>
<feature type="binding site" evidence="7">
    <location>
        <position position="113"/>
    </location>
    <ligand>
        <name>Zn(2+)</name>
        <dbReference type="ChEBI" id="CHEBI:29105"/>
    </ligand>
</feature>